<dbReference type="InterPro" id="IPR013216">
    <property type="entry name" value="Methyltransf_11"/>
</dbReference>
<evidence type="ECO:0000313" key="8">
    <source>
        <dbReference type="Proteomes" id="UP000825935"/>
    </source>
</evidence>
<keyword evidence="4" id="KW-0511">Multifunctional enzyme</keyword>
<evidence type="ECO:0000259" key="6">
    <source>
        <dbReference type="Pfam" id="PF08241"/>
    </source>
</evidence>
<dbReference type="PANTHER" id="PTHR12176">
    <property type="entry name" value="SAM-DEPENDENT METHYLTRANSFERASE SUPERFAMILY PROTEIN"/>
    <property type="match status" value="1"/>
</dbReference>
<dbReference type="CDD" id="cd02440">
    <property type="entry name" value="AdoMet_MTases"/>
    <property type="match status" value="1"/>
</dbReference>
<comment type="caution">
    <text evidence="7">The sequence shown here is derived from an EMBL/GenBank/DDBJ whole genome shotgun (WGS) entry which is preliminary data.</text>
</comment>
<evidence type="ECO:0000256" key="3">
    <source>
        <dbReference type="ARBA" id="ARBA00022679"/>
    </source>
</evidence>
<comment type="similarity">
    <text evidence="1">Belongs to the methyltransferase superfamily.</text>
</comment>
<evidence type="ECO:0000256" key="4">
    <source>
        <dbReference type="ARBA" id="ARBA00023268"/>
    </source>
</evidence>
<dbReference type="InterPro" id="IPR051419">
    <property type="entry name" value="Lys/N-term_MeTrsfase_sf"/>
</dbReference>
<dbReference type="Proteomes" id="UP000825935">
    <property type="component" value="Chromosome 30"/>
</dbReference>
<organism evidence="7 8">
    <name type="scientific">Ceratopteris richardii</name>
    <name type="common">Triangle waterfern</name>
    <dbReference type="NCBI Taxonomy" id="49495"/>
    <lineage>
        <taxon>Eukaryota</taxon>
        <taxon>Viridiplantae</taxon>
        <taxon>Streptophyta</taxon>
        <taxon>Embryophyta</taxon>
        <taxon>Tracheophyta</taxon>
        <taxon>Polypodiopsida</taxon>
        <taxon>Polypodiidae</taxon>
        <taxon>Polypodiales</taxon>
        <taxon>Pteridineae</taxon>
        <taxon>Pteridaceae</taxon>
        <taxon>Parkerioideae</taxon>
        <taxon>Ceratopteris</taxon>
    </lineage>
</organism>
<keyword evidence="2" id="KW-0489">Methyltransferase</keyword>
<dbReference type="FunFam" id="3.40.50.150:FF:000256">
    <property type="entry name" value="S-adenosyl-L-methionine-dependent methyltransferase superfamily protein"/>
    <property type="match status" value="1"/>
</dbReference>
<protein>
    <recommendedName>
        <fullName evidence="6">Methyltransferase type 11 domain-containing protein</fullName>
    </recommendedName>
</protein>
<dbReference type="Gene3D" id="3.40.50.150">
    <property type="entry name" value="Vaccinia Virus protein VP39"/>
    <property type="match status" value="2"/>
</dbReference>
<reference evidence="7" key="1">
    <citation type="submission" date="2021-08" db="EMBL/GenBank/DDBJ databases">
        <title>WGS assembly of Ceratopteris richardii.</title>
        <authorList>
            <person name="Marchant D.B."/>
            <person name="Chen G."/>
            <person name="Jenkins J."/>
            <person name="Shu S."/>
            <person name="Leebens-Mack J."/>
            <person name="Grimwood J."/>
            <person name="Schmutz J."/>
            <person name="Soltis P."/>
            <person name="Soltis D."/>
            <person name="Chen Z.-H."/>
        </authorList>
    </citation>
    <scope>NUCLEOTIDE SEQUENCE</scope>
    <source>
        <strain evidence="7">Whitten #5841</strain>
        <tissue evidence="7">Leaf</tissue>
    </source>
</reference>
<sequence length="720" mass="80650">MEPSKASDFKELKYWDNFFEARDGKPFEWYGEFHEFAELLAKHCGMGGSSDRSPRILIPGCGNSELSACLYDVGFKDIINIDFSKKVISEMLKKNIRQRPEMKWRVMDMTDMKFPDAVFDVIIDKGGLDALLGEPGQVTTHATSFLLEVGRLLVDGGKYACITLGQSHVIEFMLSTLRHGWFINIHQVPQTSTTSGSRLRPFFVVATRNIHGSCSLVSLSFDPASDLLNYEEQVPSLQKVVERENMIRSLIIEAKEDGLFDAKTFEDIVPNRRVSKLLFGEGISCSSYACTVLDAPDDLKTFQYKCAVFLVPKGRRHEWLFSSEEGQWQVVESAKARRLIMVFLDTDFYSGSMEIIQKDLSPLVQELLPIGCNISGSVPYLMCSDGVLKREILDEVESTNNKRYFRRLAFRRNPNMIQSEALLVKMSSKAHRRSKTGSKVNKSPKKKATKDDLCLNDDEFQVDHSYLASPYHSVMIAGLSLVAPNINDWISSDVLVRVAIVGLGAGLLPMFLHKHMPFGRIEVIELDPVIGDLAKRYFGFVEDDRMKLHIGDGLSILGERTKGNGINGQFISNVSSEHEMKSNDVNVIDQLHILIIDADSDDPSSGMSCPPVEFLEESFLLAAKRKLCEGGMLVINLVARAKAPHSTVPDKLKKVFAEVYSLEVDEDVNRVLFALPQKSEVNSLEDIVELAGMIRKLAIERAPWGNGPNVEDLVVKISKC</sequence>
<dbReference type="SUPFAM" id="SSF53335">
    <property type="entry name" value="S-adenosyl-L-methionine-dependent methyltransferases"/>
    <property type="match status" value="2"/>
</dbReference>
<feature type="domain" description="Methyltransferase type 11" evidence="6">
    <location>
        <begin position="59"/>
        <end position="160"/>
    </location>
</feature>
<feature type="region of interest" description="Disordered" evidence="5">
    <location>
        <begin position="429"/>
        <end position="448"/>
    </location>
</feature>
<proteinExistence type="inferred from homology"/>
<keyword evidence="3" id="KW-0808">Transferase</keyword>
<dbReference type="EMBL" id="CM035435">
    <property type="protein sequence ID" value="KAH7290352.1"/>
    <property type="molecule type" value="Genomic_DNA"/>
</dbReference>
<keyword evidence="8" id="KW-1185">Reference proteome</keyword>
<gene>
    <name evidence="7" type="ORF">KP509_30G043900</name>
</gene>
<dbReference type="InterPro" id="IPR029063">
    <property type="entry name" value="SAM-dependent_MTases_sf"/>
</dbReference>
<evidence type="ECO:0000256" key="5">
    <source>
        <dbReference type="SAM" id="MobiDB-lite"/>
    </source>
</evidence>
<evidence type="ECO:0000313" key="7">
    <source>
        <dbReference type="EMBL" id="KAH7290352.1"/>
    </source>
</evidence>
<dbReference type="OrthoDB" id="411785at2759"/>
<evidence type="ECO:0000256" key="2">
    <source>
        <dbReference type="ARBA" id="ARBA00022603"/>
    </source>
</evidence>
<dbReference type="Pfam" id="PF08241">
    <property type="entry name" value="Methyltransf_11"/>
    <property type="match status" value="1"/>
</dbReference>
<accession>A0A8T2R1V2</accession>
<dbReference type="GO" id="GO:0032259">
    <property type="term" value="P:methylation"/>
    <property type="evidence" value="ECO:0007669"/>
    <property type="project" value="UniProtKB-KW"/>
</dbReference>
<name>A0A8T2R1V2_CERRI</name>
<dbReference type="AlphaFoldDB" id="A0A8T2R1V2"/>
<dbReference type="GO" id="GO:0008757">
    <property type="term" value="F:S-adenosylmethionine-dependent methyltransferase activity"/>
    <property type="evidence" value="ECO:0007669"/>
    <property type="project" value="InterPro"/>
</dbReference>
<evidence type="ECO:0000256" key="1">
    <source>
        <dbReference type="ARBA" id="ARBA00008361"/>
    </source>
</evidence>
<dbReference type="PANTHER" id="PTHR12176:SF78">
    <property type="entry name" value="EEF1A LYSINE AND N-TERMINAL METHYLTRANSFERASE"/>
    <property type="match status" value="1"/>
</dbReference>
<dbReference type="OMA" id="FEWYGAF"/>